<reference evidence="2 3" key="1">
    <citation type="submission" date="2018-09" db="EMBL/GenBank/DDBJ databases">
        <authorList>
            <person name="Tagini F."/>
        </authorList>
    </citation>
    <scope>NUCLEOTIDE SEQUENCE [LARGE SCALE GENOMIC DNA]</scope>
    <source>
        <strain evidence="2 3">MK13</strain>
    </source>
</reference>
<keyword evidence="1" id="KW-0812">Transmembrane</keyword>
<feature type="transmembrane region" description="Helical" evidence="1">
    <location>
        <begin position="21"/>
        <end position="40"/>
    </location>
</feature>
<organism evidence="2 3">
    <name type="scientific">Mycobacterium innocens</name>
    <dbReference type="NCBI Taxonomy" id="2341083"/>
    <lineage>
        <taxon>Bacteria</taxon>
        <taxon>Bacillati</taxon>
        <taxon>Actinomycetota</taxon>
        <taxon>Actinomycetes</taxon>
        <taxon>Mycobacteriales</taxon>
        <taxon>Mycobacteriaceae</taxon>
        <taxon>Mycobacterium</taxon>
    </lineage>
</organism>
<keyword evidence="2" id="KW-0449">Lipoprotein</keyword>
<keyword evidence="3" id="KW-1185">Reference proteome</keyword>
<sequence length="195" mass="21427">MITFSTNNTTTERQRVWLRQARLASAVVVVMLLGGCSLVFPKPHSPGSSNPFDDSAHPMTDDQTKAQLIEPAKQLVAVADLQGVSGAFSFASCNDQGDPPYQGTVTMSFLIHGDPDAYFQHIRDSMHYHGWNESAPPGQHYHGTTLNRNGVTANINFFPSDHTYGEIILDGECRNTTNHKGDGRWIDITNQITAP</sequence>
<evidence type="ECO:0000256" key="1">
    <source>
        <dbReference type="SAM" id="Phobius"/>
    </source>
</evidence>
<protein>
    <submittedName>
        <fullName evidence="2">Lipoprotein LppJ</fullName>
    </submittedName>
</protein>
<keyword evidence="1" id="KW-1133">Transmembrane helix</keyword>
<dbReference type="Proteomes" id="UP000267289">
    <property type="component" value="Unassembled WGS sequence"/>
</dbReference>
<dbReference type="RefSeq" id="WP_082274632.1">
    <property type="nucleotide sequence ID" value="NZ_UPHQ01000176.1"/>
</dbReference>
<keyword evidence="1" id="KW-0472">Membrane</keyword>
<dbReference type="AlphaFoldDB" id="A0A498Q9Y7"/>
<accession>A0A498Q9Y7</accession>
<dbReference type="EMBL" id="UPHQ01000176">
    <property type="protein sequence ID" value="VBA41185.1"/>
    <property type="molecule type" value="Genomic_DNA"/>
</dbReference>
<name>A0A498Q9Y7_9MYCO</name>
<proteinExistence type="predicted"/>
<dbReference type="OrthoDB" id="4743914at2"/>
<gene>
    <name evidence="2" type="primary">lppJ_6</name>
    <name evidence="2" type="ORF">LAUMK13_03432</name>
</gene>
<evidence type="ECO:0000313" key="2">
    <source>
        <dbReference type="EMBL" id="VBA41185.1"/>
    </source>
</evidence>
<evidence type="ECO:0000313" key="3">
    <source>
        <dbReference type="Proteomes" id="UP000267289"/>
    </source>
</evidence>